<sequence length="120" mass="13657">MNDKAYYVDTVYGDKGEIVFGEKRSDAIYHSEAYNEDGRSWTDIRAVRQPKYDQFAIEGSGVPKSVLLQGGWWFECSGINEDGRRCCKRLTAEDDPVIENEGVYCRGGCYGRHMDKQAVK</sequence>
<name>A0A4Y6V474_SACBS</name>
<dbReference type="EMBL" id="CP041217">
    <property type="protein sequence ID" value="QDH23480.1"/>
    <property type="molecule type" value="Genomic_DNA"/>
</dbReference>
<gene>
    <name evidence="1" type="ORF">FFV09_23010</name>
</gene>
<dbReference type="OrthoDB" id="2679948at2"/>
<proteinExistence type="predicted"/>
<dbReference type="RefSeq" id="WP_141450021.1">
    <property type="nucleotide sequence ID" value="NZ_CP041217.1"/>
</dbReference>
<reference evidence="1 2" key="1">
    <citation type="submission" date="2019-06" db="EMBL/GenBank/DDBJ databases">
        <title>Saccharibacillus brassicae sp. nov., an endophytic bacterium isolated from Chinese cabbage seeds (Brassica pekinensis).</title>
        <authorList>
            <person name="Jiang L."/>
            <person name="Lee J."/>
            <person name="Kim S.W."/>
        </authorList>
    </citation>
    <scope>NUCLEOTIDE SEQUENCE [LARGE SCALE GENOMIC DNA]</scope>
    <source>
        <strain evidence="2">KCTC 43072 / ATSA2</strain>
    </source>
</reference>
<accession>A0A4Y6V474</accession>
<protein>
    <submittedName>
        <fullName evidence="1">Uncharacterized protein</fullName>
    </submittedName>
</protein>
<dbReference type="KEGG" id="saca:FFV09_23010"/>
<evidence type="ECO:0000313" key="2">
    <source>
        <dbReference type="Proteomes" id="UP000316968"/>
    </source>
</evidence>
<dbReference type="AlphaFoldDB" id="A0A4Y6V474"/>
<evidence type="ECO:0000313" key="1">
    <source>
        <dbReference type="EMBL" id="QDH23480.1"/>
    </source>
</evidence>
<dbReference type="Proteomes" id="UP000316968">
    <property type="component" value="Chromosome"/>
</dbReference>
<organism evidence="1 2">
    <name type="scientific">Saccharibacillus brassicae</name>
    <dbReference type="NCBI Taxonomy" id="2583377"/>
    <lineage>
        <taxon>Bacteria</taxon>
        <taxon>Bacillati</taxon>
        <taxon>Bacillota</taxon>
        <taxon>Bacilli</taxon>
        <taxon>Bacillales</taxon>
        <taxon>Paenibacillaceae</taxon>
        <taxon>Saccharibacillus</taxon>
    </lineage>
</organism>
<keyword evidence="2" id="KW-1185">Reference proteome</keyword>